<sequence length="525" mass="55103">MSIKRRIWALPIISAIIFTLGVAVSAGIANKALTSIHTTESVDYPALDISKELAGDIESVTNGLRDAVSEGDKARLTQVGEQANKVRAKLASFGKIDGMGPTGERLSKEFEQYYAPAVSAAKIMLEMEQGDPQAVVTRMQSTLATLNTDVAKVNEQAQQQFKAGITRSETSVTNVVTVTIVTGLIVIAVLIGVSWFMVRTIWQQLGGEPEYARDIARMVADGNLSMAIRIEPGDNSSLLAALSDMRDRLANMVAGIKTSADTIASASGDIASGNADLASRTELQAGRLENTTRAMEALTDTVRTNAANANQAKDLVVTASDIATRGGEVVGNVVLTMSAINTSATKIVEIISVIDGIAFQTNILALNAAVEAARAGEQGRGFAVVASEVRNLAQRSATAAKEIKELIGDSVSKVDAGSALVDQAGSTMEQIVAAVRRVQTIMGDISDAGQRQSEGIEQIGLAISDMDQMTQQNSALVEEASAAATSLTDQTAQLSEALAVFKLDHTQALTALGNGRPAPLTLAHH</sequence>
<name>A0A7W9WZ09_9BURK</name>
<comment type="subcellular location">
    <subcellularLocation>
        <location evidence="1">Membrane</location>
    </subcellularLocation>
</comment>
<dbReference type="EMBL" id="JACHBX010000001">
    <property type="protein sequence ID" value="MBB6133367.1"/>
    <property type="molecule type" value="Genomic_DNA"/>
</dbReference>
<evidence type="ECO:0000313" key="7">
    <source>
        <dbReference type="EMBL" id="MBB6133367.1"/>
    </source>
</evidence>
<reference evidence="7 8" key="1">
    <citation type="submission" date="2020-08" db="EMBL/GenBank/DDBJ databases">
        <title>The Agave Microbiome: Exploring the role of microbial communities in plant adaptations to desert environments.</title>
        <authorList>
            <person name="Partida-Martinez L.P."/>
        </authorList>
    </citation>
    <scope>NUCLEOTIDE SEQUENCE [LARGE SCALE GENOMIC DNA]</scope>
    <source>
        <strain evidence="7 8">AT3.2</strain>
    </source>
</reference>
<dbReference type="FunFam" id="1.10.287.950:FF:000001">
    <property type="entry name" value="Methyl-accepting chemotaxis sensory transducer"/>
    <property type="match status" value="1"/>
</dbReference>
<gene>
    <name evidence="7" type="ORF">HD842_001478</name>
</gene>
<keyword evidence="2" id="KW-0488">Methylation</keyword>
<dbReference type="CDD" id="cd11386">
    <property type="entry name" value="MCP_signal"/>
    <property type="match status" value="1"/>
</dbReference>
<dbReference type="SMART" id="SM00283">
    <property type="entry name" value="MA"/>
    <property type="match status" value="1"/>
</dbReference>
<dbReference type="GO" id="GO:0005886">
    <property type="term" value="C:plasma membrane"/>
    <property type="evidence" value="ECO:0007669"/>
    <property type="project" value="TreeGrafter"/>
</dbReference>
<evidence type="ECO:0000256" key="3">
    <source>
        <dbReference type="ARBA" id="ARBA00029447"/>
    </source>
</evidence>
<accession>A0A7W9WZ09</accession>
<comment type="caution">
    <text evidence="7">The sequence shown here is derived from an EMBL/GenBank/DDBJ whole genome shotgun (WGS) entry which is preliminary data.</text>
</comment>
<evidence type="ECO:0000256" key="5">
    <source>
        <dbReference type="SAM" id="Phobius"/>
    </source>
</evidence>
<dbReference type="PROSITE" id="PS50111">
    <property type="entry name" value="CHEMOTAXIS_TRANSDUC_2"/>
    <property type="match status" value="1"/>
</dbReference>
<evidence type="ECO:0000256" key="2">
    <source>
        <dbReference type="ARBA" id="ARBA00022481"/>
    </source>
</evidence>
<dbReference type="GO" id="GO:0007165">
    <property type="term" value="P:signal transduction"/>
    <property type="evidence" value="ECO:0007669"/>
    <property type="project" value="UniProtKB-KW"/>
</dbReference>
<dbReference type="Gene3D" id="1.10.287.950">
    <property type="entry name" value="Methyl-accepting chemotaxis protein"/>
    <property type="match status" value="1"/>
</dbReference>
<dbReference type="InterPro" id="IPR051310">
    <property type="entry name" value="MCP_chemotaxis"/>
</dbReference>
<feature type="domain" description="Methyl-accepting transducer" evidence="6">
    <location>
        <begin position="259"/>
        <end position="488"/>
    </location>
</feature>
<proteinExistence type="inferred from homology"/>
<dbReference type="InterPro" id="IPR004089">
    <property type="entry name" value="MCPsignal_dom"/>
</dbReference>
<dbReference type="InterPro" id="IPR004090">
    <property type="entry name" value="Chemotax_Me-accpt_rcpt"/>
</dbReference>
<keyword evidence="4" id="KW-0807">Transducer</keyword>
<protein>
    <submittedName>
        <fullName evidence="7">Methyl-accepting chemotaxis protein</fullName>
    </submittedName>
</protein>
<organism evidence="7 8">
    <name type="scientific">Massilia aurea</name>
    <dbReference type="NCBI Taxonomy" id="373040"/>
    <lineage>
        <taxon>Bacteria</taxon>
        <taxon>Pseudomonadati</taxon>
        <taxon>Pseudomonadota</taxon>
        <taxon>Betaproteobacteria</taxon>
        <taxon>Burkholderiales</taxon>
        <taxon>Oxalobacteraceae</taxon>
        <taxon>Telluria group</taxon>
        <taxon>Massilia</taxon>
    </lineage>
</organism>
<dbReference type="Proteomes" id="UP000540787">
    <property type="component" value="Unassembled WGS sequence"/>
</dbReference>
<evidence type="ECO:0000256" key="1">
    <source>
        <dbReference type="ARBA" id="ARBA00004370"/>
    </source>
</evidence>
<feature type="transmembrane region" description="Helical" evidence="5">
    <location>
        <begin position="175"/>
        <end position="198"/>
    </location>
</feature>
<dbReference type="Pfam" id="PF00015">
    <property type="entry name" value="MCPsignal"/>
    <property type="match status" value="1"/>
</dbReference>
<evidence type="ECO:0000259" key="6">
    <source>
        <dbReference type="PROSITE" id="PS50111"/>
    </source>
</evidence>
<keyword evidence="5" id="KW-1133">Transmembrane helix</keyword>
<dbReference type="GO" id="GO:0006935">
    <property type="term" value="P:chemotaxis"/>
    <property type="evidence" value="ECO:0007669"/>
    <property type="project" value="InterPro"/>
</dbReference>
<keyword evidence="5" id="KW-0472">Membrane</keyword>
<dbReference type="PANTHER" id="PTHR43531">
    <property type="entry name" value="PROTEIN ICFG"/>
    <property type="match status" value="1"/>
</dbReference>
<dbReference type="PANTHER" id="PTHR43531:SF14">
    <property type="entry name" value="METHYL-ACCEPTING CHEMOTAXIS PROTEIN I-RELATED"/>
    <property type="match status" value="1"/>
</dbReference>
<dbReference type="AlphaFoldDB" id="A0A7W9WZ09"/>
<dbReference type="PRINTS" id="PR00260">
    <property type="entry name" value="CHEMTRNSDUCR"/>
</dbReference>
<dbReference type="SUPFAM" id="SSF58104">
    <property type="entry name" value="Methyl-accepting chemotaxis protein (MCP) signaling domain"/>
    <property type="match status" value="1"/>
</dbReference>
<dbReference type="GO" id="GO:0004888">
    <property type="term" value="F:transmembrane signaling receptor activity"/>
    <property type="evidence" value="ECO:0007669"/>
    <property type="project" value="InterPro"/>
</dbReference>
<keyword evidence="8" id="KW-1185">Reference proteome</keyword>
<comment type="similarity">
    <text evidence="3">Belongs to the methyl-accepting chemotaxis (MCP) protein family.</text>
</comment>
<evidence type="ECO:0000313" key="8">
    <source>
        <dbReference type="Proteomes" id="UP000540787"/>
    </source>
</evidence>
<dbReference type="RefSeq" id="WP_183552742.1">
    <property type="nucleotide sequence ID" value="NZ_JACHBX010000001.1"/>
</dbReference>
<evidence type="ECO:0000256" key="4">
    <source>
        <dbReference type="PROSITE-ProRule" id="PRU00284"/>
    </source>
</evidence>
<keyword evidence="5" id="KW-0812">Transmembrane</keyword>